<keyword evidence="10" id="KW-1185">Reference proteome</keyword>
<evidence type="ECO:0000256" key="7">
    <source>
        <dbReference type="SAM" id="MobiDB-lite"/>
    </source>
</evidence>
<evidence type="ECO:0000256" key="8">
    <source>
        <dbReference type="SAM" id="Phobius"/>
    </source>
</evidence>
<reference evidence="9" key="1">
    <citation type="journal article" date="2019" name="bioRxiv">
        <title>The Genome of the Zebra Mussel, Dreissena polymorpha: A Resource for Invasive Species Research.</title>
        <authorList>
            <person name="McCartney M.A."/>
            <person name="Auch B."/>
            <person name="Kono T."/>
            <person name="Mallez S."/>
            <person name="Zhang Y."/>
            <person name="Obille A."/>
            <person name="Becker A."/>
            <person name="Abrahante J.E."/>
            <person name="Garbe J."/>
            <person name="Badalamenti J.P."/>
            <person name="Herman A."/>
            <person name="Mangelson H."/>
            <person name="Liachko I."/>
            <person name="Sullivan S."/>
            <person name="Sone E.D."/>
            <person name="Koren S."/>
            <person name="Silverstein K.A.T."/>
            <person name="Beckman K.B."/>
            <person name="Gohl D.M."/>
        </authorList>
    </citation>
    <scope>NUCLEOTIDE SEQUENCE</scope>
    <source>
        <strain evidence="9">Duluth1</strain>
        <tissue evidence="9">Whole animal</tissue>
    </source>
</reference>
<evidence type="ECO:0000256" key="4">
    <source>
        <dbReference type="ARBA" id="ARBA00022889"/>
    </source>
</evidence>
<dbReference type="PANTHER" id="PTHR12316">
    <property type="entry name" value="NINJURIN-RELATED"/>
    <property type="match status" value="1"/>
</dbReference>
<evidence type="ECO:0000256" key="3">
    <source>
        <dbReference type="ARBA" id="ARBA00022692"/>
    </source>
</evidence>
<reference evidence="9" key="2">
    <citation type="submission" date="2020-11" db="EMBL/GenBank/DDBJ databases">
        <authorList>
            <person name="McCartney M.A."/>
            <person name="Auch B."/>
            <person name="Kono T."/>
            <person name="Mallez S."/>
            <person name="Becker A."/>
            <person name="Gohl D.M."/>
            <person name="Silverstein K.A.T."/>
            <person name="Koren S."/>
            <person name="Bechman K.B."/>
            <person name="Herman A."/>
            <person name="Abrahante J.E."/>
            <person name="Garbe J."/>
        </authorList>
    </citation>
    <scope>NUCLEOTIDE SEQUENCE</scope>
    <source>
        <strain evidence="9">Duluth1</strain>
        <tissue evidence="9">Whole animal</tissue>
    </source>
</reference>
<feature type="compositionally biased region" description="Gly residues" evidence="7">
    <location>
        <begin position="331"/>
        <end position="342"/>
    </location>
</feature>
<name>A0A9D4CTS0_DREPO</name>
<evidence type="ECO:0000256" key="6">
    <source>
        <dbReference type="ARBA" id="ARBA00023136"/>
    </source>
</evidence>
<protein>
    <submittedName>
        <fullName evidence="9">Uncharacterized protein</fullName>
    </submittedName>
</protein>
<comment type="caution">
    <text evidence="9">The sequence shown here is derived from an EMBL/GenBank/DDBJ whole genome shotgun (WGS) entry which is preliminary data.</text>
</comment>
<evidence type="ECO:0000256" key="5">
    <source>
        <dbReference type="ARBA" id="ARBA00022989"/>
    </source>
</evidence>
<dbReference type="EMBL" id="JAIWYP010000012">
    <property type="protein sequence ID" value="KAH3730507.1"/>
    <property type="molecule type" value="Genomic_DNA"/>
</dbReference>
<comment type="similarity">
    <text evidence="2">Belongs to the ninjurin family.</text>
</comment>
<organism evidence="9 10">
    <name type="scientific">Dreissena polymorpha</name>
    <name type="common">Zebra mussel</name>
    <name type="synonym">Mytilus polymorpha</name>
    <dbReference type="NCBI Taxonomy" id="45954"/>
    <lineage>
        <taxon>Eukaryota</taxon>
        <taxon>Metazoa</taxon>
        <taxon>Spiralia</taxon>
        <taxon>Lophotrochozoa</taxon>
        <taxon>Mollusca</taxon>
        <taxon>Bivalvia</taxon>
        <taxon>Autobranchia</taxon>
        <taxon>Heteroconchia</taxon>
        <taxon>Euheterodonta</taxon>
        <taxon>Imparidentia</taxon>
        <taxon>Neoheterodontei</taxon>
        <taxon>Myida</taxon>
        <taxon>Dreissenoidea</taxon>
        <taxon>Dreissenidae</taxon>
        <taxon>Dreissena</taxon>
    </lineage>
</organism>
<dbReference type="Pfam" id="PF04923">
    <property type="entry name" value="Ninjurin"/>
    <property type="match status" value="1"/>
</dbReference>
<evidence type="ECO:0000256" key="2">
    <source>
        <dbReference type="ARBA" id="ARBA00008141"/>
    </source>
</evidence>
<keyword evidence="4" id="KW-0130">Cell adhesion</keyword>
<evidence type="ECO:0000313" key="9">
    <source>
        <dbReference type="EMBL" id="KAH3730507.1"/>
    </source>
</evidence>
<feature type="transmembrane region" description="Helical" evidence="8">
    <location>
        <begin position="230"/>
        <end position="255"/>
    </location>
</feature>
<evidence type="ECO:0000256" key="1">
    <source>
        <dbReference type="ARBA" id="ARBA00004141"/>
    </source>
</evidence>
<dbReference type="GO" id="GO:0016020">
    <property type="term" value="C:membrane"/>
    <property type="evidence" value="ECO:0007669"/>
    <property type="project" value="UniProtKB-SubCell"/>
</dbReference>
<sequence length="354" mass="38513">MDEEEVAYKGFKALKWVTVSEVDKGFKFDKALKALKWVTVNEVDEGFEALKWVTVSEIDEGFKALKWVYVNEVDKGMKKALNVVTMRGLGRLQCVMVVNVNGVSGGDKGFWALSLVIVSGGDKGFKVGNSGYTLRWVTLSGGDKGVKVGNTLRLVTWGYNILRWVTVDNSFKVGKSSECNCDKEDLTVATTPNIYVGKRNFIHQLMDVALVIANVSQLKALLVAPRGDYFLLLLSFICLSIVLQVLFTICMLVIWSIEKNLEEKTTHAAYDAPTGNGPVPSTLILNKEDEGRKLLANRLGRFGNVLVLFIIVSNVFVTGFGVEGGRHEGAGDGGGSGSGSLFGTGHAANNTPFQ</sequence>
<dbReference type="GO" id="GO:0007155">
    <property type="term" value="P:cell adhesion"/>
    <property type="evidence" value="ECO:0007669"/>
    <property type="project" value="UniProtKB-KW"/>
</dbReference>
<keyword evidence="6 8" id="KW-0472">Membrane</keyword>
<gene>
    <name evidence="9" type="ORF">DPMN_056497</name>
</gene>
<keyword evidence="5 8" id="KW-1133">Transmembrane helix</keyword>
<evidence type="ECO:0000313" key="10">
    <source>
        <dbReference type="Proteomes" id="UP000828390"/>
    </source>
</evidence>
<proteinExistence type="inferred from homology"/>
<dbReference type="InterPro" id="IPR007007">
    <property type="entry name" value="Ninjurin"/>
</dbReference>
<keyword evidence="3 8" id="KW-0812">Transmembrane</keyword>
<comment type="subcellular location">
    <subcellularLocation>
        <location evidence="1">Membrane</location>
        <topology evidence="1">Multi-pass membrane protein</topology>
    </subcellularLocation>
</comment>
<dbReference type="PANTHER" id="PTHR12316:SF17">
    <property type="entry name" value="NINJURIN C, ISOFORM D"/>
    <property type="match status" value="1"/>
</dbReference>
<dbReference type="Proteomes" id="UP000828390">
    <property type="component" value="Unassembled WGS sequence"/>
</dbReference>
<dbReference type="AlphaFoldDB" id="A0A9D4CTS0"/>
<dbReference type="GO" id="GO:0042246">
    <property type="term" value="P:tissue regeneration"/>
    <property type="evidence" value="ECO:0007669"/>
    <property type="project" value="InterPro"/>
</dbReference>
<accession>A0A9D4CTS0</accession>
<feature type="transmembrane region" description="Helical" evidence="8">
    <location>
        <begin position="302"/>
        <end position="322"/>
    </location>
</feature>
<feature type="region of interest" description="Disordered" evidence="7">
    <location>
        <begin position="328"/>
        <end position="354"/>
    </location>
</feature>